<dbReference type="Pfam" id="PF19450">
    <property type="entry name" value="DUF5988"/>
    <property type="match status" value="1"/>
</dbReference>
<evidence type="ECO:0000313" key="2">
    <source>
        <dbReference type="Proteomes" id="UP000230407"/>
    </source>
</evidence>
<dbReference type="InterPro" id="IPR046030">
    <property type="entry name" value="DUF5988"/>
</dbReference>
<organism evidence="1 2">
    <name type="scientific">Streptomyces carminius</name>
    <dbReference type="NCBI Taxonomy" id="2665496"/>
    <lineage>
        <taxon>Bacteria</taxon>
        <taxon>Bacillati</taxon>
        <taxon>Actinomycetota</taxon>
        <taxon>Actinomycetes</taxon>
        <taxon>Kitasatosporales</taxon>
        <taxon>Streptomycetaceae</taxon>
        <taxon>Streptomyces</taxon>
    </lineage>
</organism>
<accession>A0A2M8LSI1</accession>
<dbReference type="Proteomes" id="UP000230407">
    <property type="component" value="Unassembled WGS sequence"/>
</dbReference>
<evidence type="ECO:0000313" key="1">
    <source>
        <dbReference type="EMBL" id="PJE94904.1"/>
    </source>
</evidence>
<dbReference type="EMBL" id="PGGW01000067">
    <property type="protein sequence ID" value="PJE94904.1"/>
    <property type="molecule type" value="Genomic_DNA"/>
</dbReference>
<reference evidence="1 2" key="1">
    <citation type="submission" date="2017-11" db="EMBL/GenBank/DDBJ databases">
        <title>Streptomyces carmine sp. nov., a novel actinomycete isolated from Sophora alopecuroides in Xinjiang, China.</title>
        <authorList>
            <person name="Wang Y."/>
            <person name="Luo X."/>
            <person name="Wan C."/>
            <person name="Zhang L."/>
        </authorList>
    </citation>
    <scope>NUCLEOTIDE SEQUENCE [LARGE SCALE GENOMIC DNA]</scope>
    <source>
        <strain evidence="1 2">TRM SA0054</strain>
    </source>
</reference>
<dbReference type="AlphaFoldDB" id="A0A2M8LSI1"/>
<gene>
    <name evidence="1" type="ORF">CUT44_24810</name>
</gene>
<keyword evidence="2" id="KW-1185">Reference proteome</keyword>
<sequence>MSASAPNAFLRGGPDHCDHKRVRYVRDVRDTYKLPVGHAYEHFRPTDETLEHQAGTLRIFEWVTRTYVAE</sequence>
<protein>
    <submittedName>
        <fullName evidence="1">Uncharacterized protein</fullName>
    </submittedName>
</protein>
<dbReference type="RefSeq" id="WP_100204160.1">
    <property type="nucleotide sequence ID" value="NZ_PGGW01000067.1"/>
</dbReference>
<name>A0A2M8LSI1_9ACTN</name>
<proteinExistence type="predicted"/>
<comment type="caution">
    <text evidence="1">The sequence shown here is derived from an EMBL/GenBank/DDBJ whole genome shotgun (WGS) entry which is preliminary data.</text>
</comment>